<keyword evidence="3" id="KW-0238">DNA-binding</keyword>
<dbReference type="Pfam" id="PF13377">
    <property type="entry name" value="Peripla_BP_3"/>
    <property type="match status" value="1"/>
</dbReference>
<dbReference type="Gene3D" id="3.40.50.2300">
    <property type="match status" value="2"/>
</dbReference>
<name>A0A2W5S9P5_CERSP</name>
<gene>
    <name evidence="6" type="ORF">DI533_17395</name>
</gene>
<proteinExistence type="predicted"/>
<dbReference type="Gene3D" id="1.10.260.40">
    <property type="entry name" value="lambda repressor-like DNA-binding domains"/>
    <property type="match status" value="1"/>
</dbReference>
<reference evidence="6 7" key="1">
    <citation type="submission" date="2017-08" db="EMBL/GenBank/DDBJ databases">
        <title>Infants hospitalized years apart are colonized by the same room-sourced microbial strains.</title>
        <authorList>
            <person name="Brooks B."/>
            <person name="Olm M.R."/>
            <person name="Firek B.A."/>
            <person name="Baker R."/>
            <person name="Thomas B.C."/>
            <person name="Morowitz M.J."/>
            <person name="Banfield J.F."/>
        </authorList>
    </citation>
    <scope>NUCLEOTIDE SEQUENCE [LARGE SCALE GENOMIC DNA]</scope>
    <source>
        <strain evidence="6">S2_003_000_R2_11</strain>
    </source>
</reference>
<sequence>MMDVAEQAGVSQATVSLILNGSPGARFSAGTRNRVRKVAEDIGYQFVRRDKKRPAVEHAVIGFVADEIATDPWIALAYDGAREKALSYGYSVCLAIARDDPDAEIQAIEQITGKPLLGVIFGTILTRRIEVSPAFLKHRTVLLNCYDGARSLPSVVPGDLVGGRTATERLLVAGRRRIGLINGQQGLDATRDRLKGYRQALSSHDIPFDPELVRPGNWEPSSGYEMTKLLMAMAKPPDAIFCANDMMAMGCYDALREMGKHIPHDVSVIGYDDREIASYLHPPLSTVLLPHREMGAIAAEMLIDAVGGLLTGASQIKVECPLVERSSVGI</sequence>
<dbReference type="InterPro" id="IPR010982">
    <property type="entry name" value="Lambda_DNA-bd_dom_sf"/>
</dbReference>
<feature type="domain" description="HTH lacI-type" evidence="5">
    <location>
        <begin position="1"/>
        <end position="53"/>
    </location>
</feature>
<dbReference type="CDD" id="cd01392">
    <property type="entry name" value="HTH_LacI"/>
    <property type="match status" value="1"/>
</dbReference>
<dbReference type="AlphaFoldDB" id="A0A2W5S9P5"/>
<dbReference type="Pfam" id="PF00356">
    <property type="entry name" value="LacI"/>
    <property type="match status" value="1"/>
</dbReference>
<dbReference type="InterPro" id="IPR028082">
    <property type="entry name" value="Peripla_BP_I"/>
</dbReference>
<comment type="caution">
    <text evidence="6">The sequence shown here is derived from an EMBL/GenBank/DDBJ whole genome shotgun (WGS) entry which is preliminary data.</text>
</comment>
<evidence type="ECO:0000256" key="1">
    <source>
        <dbReference type="ARBA" id="ARBA00022491"/>
    </source>
</evidence>
<dbReference type="SUPFAM" id="SSF53822">
    <property type="entry name" value="Periplasmic binding protein-like I"/>
    <property type="match status" value="1"/>
</dbReference>
<keyword evidence="1" id="KW-0678">Repressor</keyword>
<dbReference type="PANTHER" id="PTHR30146">
    <property type="entry name" value="LACI-RELATED TRANSCRIPTIONAL REPRESSOR"/>
    <property type="match status" value="1"/>
</dbReference>
<dbReference type="SMART" id="SM00354">
    <property type="entry name" value="HTH_LACI"/>
    <property type="match status" value="1"/>
</dbReference>
<dbReference type="SUPFAM" id="SSF47413">
    <property type="entry name" value="lambda repressor-like DNA-binding domains"/>
    <property type="match status" value="1"/>
</dbReference>
<accession>A0A2W5S9P5</accession>
<evidence type="ECO:0000256" key="3">
    <source>
        <dbReference type="ARBA" id="ARBA00023125"/>
    </source>
</evidence>
<keyword evidence="2" id="KW-0805">Transcription regulation</keyword>
<evidence type="ECO:0000259" key="5">
    <source>
        <dbReference type="PROSITE" id="PS50932"/>
    </source>
</evidence>
<evidence type="ECO:0000313" key="7">
    <source>
        <dbReference type="Proteomes" id="UP000248975"/>
    </source>
</evidence>
<dbReference type="GO" id="GO:0003700">
    <property type="term" value="F:DNA-binding transcription factor activity"/>
    <property type="evidence" value="ECO:0007669"/>
    <property type="project" value="TreeGrafter"/>
</dbReference>
<dbReference type="InterPro" id="IPR046335">
    <property type="entry name" value="LacI/GalR-like_sensor"/>
</dbReference>
<dbReference type="PROSITE" id="PS00356">
    <property type="entry name" value="HTH_LACI_1"/>
    <property type="match status" value="1"/>
</dbReference>
<dbReference type="InterPro" id="IPR000843">
    <property type="entry name" value="HTH_LacI"/>
</dbReference>
<evidence type="ECO:0000256" key="2">
    <source>
        <dbReference type="ARBA" id="ARBA00023015"/>
    </source>
</evidence>
<evidence type="ECO:0000313" key="6">
    <source>
        <dbReference type="EMBL" id="PZQ95825.1"/>
    </source>
</evidence>
<keyword evidence="4" id="KW-0804">Transcription</keyword>
<protein>
    <submittedName>
        <fullName evidence="6">LacI family transcriptional regulator</fullName>
    </submittedName>
</protein>
<dbReference type="Proteomes" id="UP000248975">
    <property type="component" value="Unassembled WGS sequence"/>
</dbReference>
<organism evidence="6 7">
    <name type="scientific">Cereibacter sphaeroides</name>
    <name type="common">Rhodobacter sphaeroides</name>
    <dbReference type="NCBI Taxonomy" id="1063"/>
    <lineage>
        <taxon>Bacteria</taxon>
        <taxon>Pseudomonadati</taxon>
        <taxon>Pseudomonadota</taxon>
        <taxon>Alphaproteobacteria</taxon>
        <taxon>Rhodobacterales</taxon>
        <taxon>Paracoccaceae</taxon>
        <taxon>Cereibacter</taxon>
    </lineage>
</organism>
<dbReference type="PROSITE" id="PS50932">
    <property type="entry name" value="HTH_LACI_2"/>
    <property type="match status" value="1"/>
</dbReference>
<dbReference type="EMBL" id="QFQS01000005">
    <property type="protein sequence ID" value="PZQ95825.1"/>
    <property type="molecule type" value="Genomic_DNA"/>
</dbReference>
<dbReference type="CDD" id="cd06288">
    <property type="entry name" value="PBP1_sucrose_transcription_regulator"/>
    <property type="match status" value="1"/>
</dbReference>
<evidence type="ECO:0000256" key="4">
    <source>
        <dbReference type="ARBA" id="ARBA00023163"/>
    </source>
</evidence>
<dbReference type="PANTHER" id="PTHR30146:SF148">
    <property type="entry name" value="HTH-TYPE TRANSCRIPTIONAL REPRESSOR PURR-RELATED"/>
    <property type="match status" value="1"/>
</dbReference>
<dbReference type="GO" id="GO:0000976">
    <property type="term" value="F:transcription cis-regulatory region binding"/>
    <property type="evidence" value="ECO:0007669"/>
    <property type="project" value="TreeGrafter"/>
</dbReference>